<dbReference type="STRING" id="1220578.FPE01S_08_00050"/>
<dbReference type="PROSITE" id="PS51257">
    <property type="entry name" value="PROKAR_LIPOPROTEIN"/>
    <property type="match status" value="1"/>
</dbReference>
<dbReference type="AlphaFoldDB" id="A0A0E9N8G5"/>
<evidence type="ECO:0000256" key="2">
    <source>
        <dbReference type="ARBA" id="ARBA00022692"/>
    </source>
</evidence>
<evidence type="ECO:0000313" key="8">
    <source>
        <dbReference type="EMBL" id="GAO45685.1"/>
    </source>
</evidence>
<dbReference type="OrthoDB" id="9814535at2"/>
<reference evidence="8 9" key="1">
    <citation type="submission" date="2015-04" db="EMBL/GenBank/DDBJ databases">
        <title>Whole genome shotgun sequence of Flavihumibacter petaseus NBRC 106054.</title>
        <authorList>
            <person name="Miyazawa S."/>
            <person name="Hosoyama A."/>
            <person name="Hashimoto M."/>
            <person name="Noguchi M."/>
            <person name="Tsuchikane K."/>
            <person name="Ohji S."/>
            <person name="Yamazoe A."/>
            <person name="Ichikawa N."/>
            <person name="Kimura A."/>
            <person name="Fujita N."/>
        </authorList>
    </citation>
    <scope>NUCLEOTIDE SEQUENCE [LARGE SCALE GENOMIC DNA]</scope>
    <source>
        <strain evidence="8 9">NBRC 106054</strain>
    </source>
</reference>
<name>A0A0E9N8G5_9BACT</name>
<keyword evidence="2" id="KW-0812">Transmembrane</keyword>
<comment type="caution">
    <text evidence="8">The sequence shown here is derived from an EMBL/GenBank/DDBJ whole genome shotgun (WGS) entry which is preliminary data.</text>
</comment>
<dbReference type="PANTHER" id="PTHR12815">
    <property type="entry name" value="SORTING AND ASSEMBLY MACHINERY SAMM50 PROTEIN FAMILY MEMBER"/>
    <property type="match status" value="1"/>
</dbReference>
<keyword evidence="3 6" id="KW-0732">Signal</keyword>
<evidence type="ECO:0000259" key="7">
    <source>
        <dbReference type="Pfam" id="PF01103"/>
    </source>
</evidence>
<dbReference type="Proteomes" id="UP000033121">
    <property type="component" value="Unassembled WGS sequence"/>
</dbReference>
<feature type="chain" id="PRO_5002430145" description="Bacterial surface antigen (D15) domain-containing protein" evidence="6">
    <location>
        <begin position="22"/>
        <end position="756"/>
    </location>
</feature>
<dbReference type="RefSeq" id="WP_046371708.1">
    <property type="nucleotide sequence ID" value="NZ_BBWV01000008.1"/>
</dbReference>
<feature type="domain" description="Bacterial surface antigen (D15)" evidence="7">
    <location>
        <begin position="444"/>
        <end position="731"/>
    </location>
</feature>
<organism evidence="8 9">
    <name type="scientific">Flavihumibacter petaseus NBRC 106054</name>
    <dbReference type="NCBI Taxonomy" id="1220578"/>
    <lineage>
        <taxon>Bacteria</taxon>
        <taxon>Pseudomonadati</taxon>
        <taxon>Bacteroidota</taxon>
        <taxon>Chitinophagia</taxon>
        <taxon>Chitinophagales</taxon>
        <taxon>Chitinophagaceae</taxon>
        <taxon>Flavihumibacter</taxon>
    </lineage>
</organism>
<keyword evidence="4" id="KW-0472">Membrane</keyword>
<feature type="signal peptide" evidence="6">
    <location>
        <begin position="1"/>
        <end position="21"/>
    </location>
</feature>
<evidence type="ECO:0000256" key="4">
    <source>
        <dbReference type="ARBA" id="ARBA00023136"/>
    </source>
</evidence>
<evidence type="ECO:0000256" key="1">
    <source>
        <dbReference type="ARBA" id="ARBA00004370"/>
    </source>
</evidence>
<evidence type="ECO:0000256" key="5">
    <source>
        <dbReference type="ARBA" id="ARBA00023237"/>
    </source>
</evidence>
<keyword evidence="9" id="KW-1185">Reference proteome</keyword>
<protein>
    <recommendedName>
        <fullName evidence="7">Bacterial surface antigen (D15) domain-containing protein</fullName>
    </recommendedName>
</protein>
<dbReference type="Pfam" id="PF01103">
    <property type="entry name" value="Omp85"/>
    <property type="match status" value="1"/>
</dbReference>
<accession>A0A0E9N8G5</accession>
<evidence type="ECO:0000256" key="3">
    <source>
        <dbReference type="ARBA" id="ARBA00022729"/>
    </source>
</evidence>
<gene>
    <name evidence="8" type="ORF">FPE01S_08_00050</name>
</gene>
<dbReference type="EMBL" id="BBWV01000008">
    <property type="protein sequence ID" value="GAO45685.1"/>
    <property type="molecule type" value="Genomic_DNA"/>
</dbReference>
<dbReference type="PANTHER" id="PTHR12815:SF47">
    <property type="entry name" value="TRANSLOCATION AND ASSEMBLY MODULE SUBUNIT TAMA"/>
    <property type="match status" value="1"/>
</dbReference>
<evidence type="ECO:0000313" key="9">
    <source>
        <dbReference type="Proteomes" id="UP000033121"/>
    </source>
</evidence>
<dbReference type="GO" id="GO:0019867">
    <property type="term" value="C:outer membrane"/>
    <property type="evidence" value="ECO:0007669"/>
    <property type="project" value="InterPro"/>
</dbReference>
<sequence>MKHLAVIIASLCMLYSCSTTRAVPEGDQLYTGSKIKWKGDKPKDYGNLEDGMNERLRPKPNRRFLGMPIKLWLYNLGNKPKGKGLNYLLREKWGEAPVLYSKVKEEYTSEILQHYIEDNGYFQAQLHWEKVNESGKKASVRYSVEPGTRYTLRNVVYEMDSSVLGQAILDTKAKSILKPGRIYRLDRIKTERDRINARLKEKGFYYFNADHLLFEIDTNHQGKVDLFLQIKKETPSSARIPYRMENVIIYPGYTLEKDSLVRNSAELDMGTYKVVDPDHLFLPNVFERSVFLKEDSLYTLSAHDITLQRLMNLGTFKFVKGQFTTGLDSNHLNARFFLTPNPQYGLQFELTGSSKSNNTVGSQVKMTTLNRNWLRRANRLEFKLAAGFDWQVGGQKVNQANTNGYTIDAELAISIPKIYIPGITINPRKPYVPRTRISAGYELLSRPGLYNLNSITLQYGYIWRQSPYIDHAFNPISISYVLPSNITPEFQKMLDNDPSLRQSMEKQFIVGGNYTWTFNNQVKNRKNSFFITLNADIAGNILGVLKKKKDDGKKYLFGRDFAQYWRVYGDARYYNRLSRKLIWANRLYLGYGYSYGNSYSLPFVKQFFIGGSNSLRAFRARTLGPGTYKSLLSSYTANEAGDIKLEANTEIRMKLVNILQAAAFVDAGNIWLLRETEGKPGAKFNWGSVLAETAVGGGIGLRADASILIVRFDVAFPFRKPWLPEGERWVFDRINFGDADWRRENLILNIAIGFPF</sequence>
<proteinExistence type="predicted"/>
<keyword evidence="5" id="KW-0998">Cell outer membrane</keyword>
<dbReference type="InterPro" id="IPR000184">
    <property type="entry name" value="Bac_surfAg_D15"/>
</dbReference>
<comment type="subcellular location">
    <subcellularLocation>
        <location evidence="1">Membrane</location>
    </subcellularLocation>
</comment>
<evidence type="ECO:0000256" key="6">
    <source>
        <dbReference type="SAM" id="SignalP"/>
    </source>
</evidence>
<dbReference type="Gene3D" id="2.40.160.50">
    <property type="entry name" value="membrane protein fhac: a member of the omp85/tpsb transporter family"/>
    <property type="match status" value="1"/>
</dbReference>
<dbReference type="InterPro" id="IPR039910">
    <property type="entry name" value="D15-like"/>
</dbReference>